<feature type="compositionally biased region" description="Pro residues" evidence="1">
    <location>
        <begin position="659"/>
        <end position="668"/>
    </location>
</feature>
<feature type="compositionally biased region" description="Polar residues" evidence="1">
    <location>
        <begin position="73"/>
        <end position="87"/>
    </location>
</feature>
<comment type="caution">
    <text evidence="2">The sequence shown here is derived from an EMBL/GenBank/DDBJ whole genome shotgun (WGS) entry which is preliminary data.</text>
</comment>
<gene>
    <name evidence="2" type="ORF">Dda_8650</name>
</gene>
<feature type="region of interest" description="Disordered" evidence="1">
    <location>
        <begin position="653"/>
        <end position="706"/>
    </location>
</feature>
<evidence type="ECO:0000313" key="2">
    <source>
        <dbReference type="EMBL" id="KAJ6256783.1"/>
    </source>
</evidence>
<feature type="compositionally biased region" description="Pro residues" evidence="1">
    <location>
        <begin position="684"/>
        <end position="704"/>
    </location>
</feature>
<reference evidence="2" key="1">
    <citation type="submission" date="2023-01" db="EMBL/GenBank/DDBJ databases">
        <title>The chitinases involved in constricting ring structure development in the nematode-trapping fungus Drechslerella dactyloides.</title>
        <authorList>
            <person name="Wang R."/>
            <person name="Zhang L."/>
            <person name="Tang P."/>
            <person name="Li S."/>
            <person name="Liang L."/>
        </authorList>
    </citation>
    <scope>NUCLEOTIDE SEQUENCE</scope>
    <source>
        <strain evidence="2">YMF1.00031</strain>
    </source>
</reference>
<dbReference type="EMBL" id="JAQGDS010000012">
    <property type="protein sequence ID" value="KAJ6256783.1"/>
    <property type="molecule type" value="Genomic_DNA"/>
</dbReference>
<dbReference type="AlphaFoldDB" id="A0AAD6IR07"/>
<keyword evidence="3" id="KW-1185">Reference proteome</keyword>
<accession>A0AAD6IR07</accession>
<evidence type="ECO:0000256" key="1">
    <source>
        <dbReference type="SAM" id="MobiDB-lite"/>
    </source>
</evidence>
<feature type="region of interest" description="Disordered" evidence="1">
    <location>
        <begin position="61"/>
        <end position="88"/>
    </location>
</feature>
<organism evidence="2 3">
    <name type="scientific">Drechslerella dactyloides</name>
    <name type="common">Nematode-trapping fungus</name>
    <name type="synonym">Arthrobotrys dactyloides</name>
    <dbReference type="NCBI Taxonomy" id="74499"/>
    <lineage>
        <taxon>Eukaryota</taxon>
        <taxon>Fungi</taxon>
        <taxon>Dikarya</taxon>
        <taxon>Ascomycota</taxon>
        <taxon>Pezizomycotina</taxon>
        <taxon>Orbiliomycetes</taxon>
        <taxon>Orbiliales</taxon>
        <taxon>Orbiliaceae</taxon>
        <taxon>Drechslerella</taxon>
    </lineage>
</organism>
<sequence>MPPALIGQQPARLSTVQSRPSSHRSTAATPLPSRGHPIPAARNPVFVQECELWCGSSRTRVPGPCHPLDRSSAAGTSRSPPTKSTAVGSRAAIGCIFGHPIGDSAPGSMRGNLQLWRTPEQTTSTQSEFGACGTARDWTPSSLASSTARLNSSHEDYTLGTIHLRPSNSQPEWRRSKRRASGCKATSPAQTAVKMGASCTLDAIADVHYFISIPEERPLHSTFEKGTKVGLFLKEDTGRIRIRFIDAVNPKGFALSGDISVLRLGYGNEQECFVRAEIDYGEDQGVSFGSDWMVVAPDERNEGMHNWRPFCVDIYFWKHSMADYFVRIVDEYQKRLEAELEAKRKASIAERSAVLNGRAATPTTNGDVPARTPEPVETRRIEDEDEEEMFKNSGEIFPAAGSIMECRVIKNQMKKTTKILVSAPIDGGNIKLCYTLTDRSFPYQLPDSTVQVRFMLVEKSLTLHPGASAALSDLANATPLDSPIFQFELEEHAQIFLECLRGEQLLLNSIVDWVRCTCEATAVKDDTKTNTNMTNFTCEDDRRVQLWENELGFINIVFHRQFHLVSAFISPTTQIEPGAGATTLKVSGIKVRKLQKSPNMDSKEPWKSGGTPAALKLRFANPENVAAFRDSVLRHRDATAILFPDIARIASRSAEPTDPKYPPPPPPTGLRHTRSMSSSTTAVPLPPISPPTQFPVSPQSPGPHQPTFQQYTLNHSQSVHLNRPPPLGIFPPHTQPATYIPASIHSPLFQSTPPNPLSPTGLSSFPLNAFASPALSNGSVSAAPYQSPAKVAATSPLTNGTSYFPPTAAPATITPMTPGLPPSAKFPPPIQTSMGGTLPGSMLQMPQTPVREYARRGSVQHDPVGLPAPLPEPEVRSIEDRERERDMATRRFGRDDDIPEENGGGYNPLGGNVMIPMMGRVAGGEGGKMSRVWKKLK</sequence>
<dbReference type="Proteomes" id="UP001221413">
    <property type="component" value="Unassembled WGS sequence"/>
</dbReference>
<evidence type="ECO:0000313" key="3">
    <source>
        <dbReference type="Proteomes" id="UP001221413"/>
    </source>
</evidence>
<proteinExistence type="predicted"/>
<feature type="compositionally biased region" description="Polar residues" evidence="1">
    <location>
        <begin position="11"/>
        <end position="28"/>
    </location>
</feature>
<feature type="region of interest" description="Disordered" evidence="1">
    <location>
        <begin position="1"/>
        <end position="40"/>
    </location>
</feature>
<dbReference type="PANTHER" id="PTHR24216:SF65">
    <property type="entry name" value="PAXILLIN-LIKE PROTEIN 1"/>
    <property type="match status" value="1"/>
</dbReference>
<name>A0AAD6IR07_DREDA</name>
<dbReference type="PANTHER" id="PTHR24216">
    <property type="entry name" value="PAXILLIN-RELATED"/>
    <property type="match status" value="1"/>
</dbReference>
<protein>
    <submittedName>
        <fullName evidence="2">Uncharacterized protein</fullName>
    </submittedName>
</protein>
<feature type="region of interest" description="Disordered" evidence="1">
    <location>
        <begin position="165"/>
        <end position="185"/>
    </location>
</feature>